<evidence type="ECO:0000313" key="1">
    <source>
        <dbReference type="EMBL" id="AGE58899.1"/>
    </source>
</evidence>
<sequence length="134" mass="15426">MSDIETITQMLKNRLTIGYERYGRGLLHPLNDHLDYKKEAMEEVLDQIIYASANAVRKTPQVSTKLEVEYDSDEPRVKLDITVNYEMENDGNDAVLNNIVHHANRKYEYGFDKITNENNLMLLGLGVLSSYLDT</sequence>
<protein>
    <submittedName>
        <fullName evidence="1">Uncharacterized protein</fullName>
    </submittedName>
</protein>
<dbReference type="EMBL" id="JX997183">
    <property type="protein sequence ID" value="AGE58899.1"/>
    <property type="molecule type" value="Genomic_DNA"/>
</dbReference>
<dbReference type="RefSeq" id="YP_009665544.1">
    <property type="nucleotide sequence ID" value="NC_043235.1"/>
</dbReference>
<reference evidence="1" key="1">
    <citation type="submission" date="2012-10" db="EMBL/GenBank/DDBJ databases">
        <title>Towards defining the chloroviruses: a genomic journey through a genus of large DNA viruses.</title>
        <authorList>
            <person name="Jeanniard A."/>
            <person name="Dunigan D.D."/>
            <person name="Gurnon J.R."/>
            <person name="Agarkova I."/>
            <person name="Kang M."/>
            <person name="Vitek J."/>
            <person name="Duncan G."/>
            <person name="McClung O.W."/>
            <person name="Larsen M."/>
            <person name="Claverie J.-M."/>
            <person name="Van Etten J.L."/>
            <person name="Blanc G."/>
        </authorList>
    </citation>
    <scope>NUCLEOTIDE SEQUENCE</scope>
</reference>
<accession>M1I8R4</accession>
<dbReference type="KEGG" id="vg:40525770"/>
<proteinExistence type="predicted"/>
<gene>
    <name evidence="1" type="primary">NYs-1_833L</name>
    <name evidence="1" type="ORF">PBCVNYs1_833L</name>
</gene>
<dbReference type="GeneID" id="40525770"/>
<organism evidence="1">
    <name type="scientific">Paramecium bursaria Chlorella virus NYs1</name>
    <dbReference type="NCBI Taxonomy" id="83442"/>
    <lineage>
        <taxon>Viruses</taxon>
        <taxon>Varidnaviria</taxon>
        <taxon>Bamfordvirae</taxon>
        <taxon>Nucleocytoviricota</taxon>
        <taxon>Megaviricetes</taxon>
        <taxon>Algavirales</taxon>
        <taxon>Phycodnaviridae</taxon>
        <taxon>Chlorovirus</taxon>
        <taxon>Chlorovirus newyorkense</taxon>
    </lineage>
</organism>
<name>M1I8R4_9PHYC</name>